<keyword evidence="2" id="KW-0966">Cell projection</keyword>
<gene>
    <name evidence="2" type="primary">CFAP20</name>
    <name evidence="2" type="ORF">CDAR_506411</name>
</gene>
<feature type="domain" description="CFA20" evidence="1">
    <location>
        <begin position="20"/>
        <end position="200"/>
    </location>
</feature>
<comment type="caution">
    <text evidence="2">The sequence shown here is derived from an EMBL/GenBank/DDBJ whole genome shotgun (WGS) entry which is preliminary data.</text>
</comment>
<keyword evidence="2" id="KW-0282">Flagellum</keyword>
<dbReference type="Proteomes" id="UP001054837">
    <property type="component" value="Unassembled WGS sequence"/>
</dbReference>
<sequence>MPVDWRRRKYFPRQKSAILRNVIQTGVVTILSSHGYEPLKFWAIHPGNGTILRMRTPDVNGLVLEILSPIFCTTYIAAPEDIRMKMDCTMPILVLIVEYLEQPFTIEFSVKDSRNMKRKFRLSTCQISSKLSSLMCHMPLELQKGWNQTEIDLQALTMLSYNTNYVEFLMIYIYANCRLKKVYFADKKYDESELPVGFSIKNPETLHRPEQNSAFTIFPANLYKE</sequence>
<dbReference type="EMBL" id="BPLQ01004124">
    <property type="protein sequence ID" value="GIY05755.1"/>
    <property type="molecule type" value="Genomic_DNA"/>
</dbReference>
<evidence type="ECO:0000259" key="1">
    <source>
        <dbReference type="Pfam" id="PF05018"/>
    </source>
</evidence>
<protein>
    <submittedName>
        <fullName evidence="2">Cilia- and flagella-associated protein 20</fullName>
    </submittedName>
</protein>
<dbReference type="AlphaFoldDB" id="A0AAV4Q9I2"/>
<accession>A0AAV4Q9I2</accession>
<dbReference type="InterPro" id="IPR007714">
    <property type="entry name" value="CFA20_dom"/>
</dbReference>
<name>A0AAV4Q9I2_9ARAC</name>
<dbReference type="Pfam" id="PF05018">
    <property type="entry name" value="CFA20_dom"/>
    <property type="match status" value="1"/>
</dbReference>
<organism evidence="2 3">
    <name type="scientific">Caerostris darwini</name>
    <dbReference type="NCBI Taxonomy" id="1538125"/>
    <lineage>
        <taxon>Eukaryota</taxon>
        <taxon>Metazoa</taxon>
        <taxon>Ecdysozoa</taxon>
        <taxon>Arthropoda</taxon>
        <taxon>Chelicerata</taxon>
        <taxon>Arachnida</taxon>
        <taxon>Araneae</taxon>
        <taxon>Araneomorphae</taxon>
        <taxon>Entelegynae</taxon>
        <taxon>Araneoidea</taxon>
        <taxon>Araneidae</taxon>
        <taxon>Caerostris</taxon>
    </lineage>
</organism>
<evidence type="ECO:0000313" key="3">
    <source>
        <dbReference type="Proteomes" id="UP001054837"/>
    </source>
</evidence>
<keyword evidence="3" id="KW-1185">Reference proteome</keyword>
<proteinExistence type="predicted"/>
<keyword evidence="2" id="KW-0969">Cilium</keyword>
<dbReference type="InterPro" id="IPR040441">
    <property type="entry name" value="CFA20/CFAP20DC"/>
</dbReference>
<reference evidence="2 3" key="1">
    <citation type="submission" date="2021-06" db="EMBL/GenBank/DDBJ databases">
        <title>Caerostris darwini draft genome.</title>
        <authorList>
            <person name="Kono N."/>
            <person name="Arakawa K."/>
        </authorList>
    </citation>
    <scope>NUCLEOTIDE SEQUENCE [LARGE SCALE GENOMIC DNA]</scope>
</reference>
<dbReference type="PANTHER" id="PTHR12458">
    <property type="entry name" value="ORF PROTEIN"/>
    <property type="match status" value="1"/>
</dbReference>
<evidence type="ECO:0000313" key="2">
    <source>
        <dbReference type="EMBL" id="GIY05755.1"/>
    </source>
</evidence>